<evidence type="ECO:0000259" key="3">
    <source>
        <dbReference type="PROSITE" id="PS50110"/>
    </source>
</evidence>
<dbReference type="Proteomes" id="UP000712673">
    <property type="component" value="Unassembled WGS sequence"/>
</dbReference>
<evidence type="ECO:0000256" key="1">
    <source>
        <dbReference type="ARBA" id="ARBA00022553"/>
    </source>
</evidence>
<dbReference type="GO" id="GO:0000160">
    <property type="term" value="P:phosphorelay signal transduction system"/>
    <property type="evidence" value="ECO:0007669"/>
    <property type="project" value="InterPro"/>
</dbReference>
<gene>
    <name evidence="4" type="ORF">FJZ47_06815</name>
</gene>
<sequence length="126" mass="13586">MPTKQVLIIDDEEHIREVAQISLEMVGGWQVLTASSGRDGLAQAAATQPDAILLDVMMPDMDGPTTLQKLQATATLCAIPVIFLTAKVQATDQRRFVDLGVRGIINKPFDPMALPSQVAAVLGWEC</sequence>
<dbReference type="Gene3D" id="3.40.50.2300">
    <property type="match status" value="1"/>
</dbReference>
<dbReference type="AlphaFoldDB" id="A0A937W116"/>
<dbReference type="InterPro" id="IPR050595">
    <property type="entry name" value="Bact_response_regulator"/>
</dbReference>
<keyword evidence="1 2" id="KW-0597">Phosphoprotein</keyword>
<feature type="modified residue" description="4-aspartylphosphate" evidence="2">
    <location>
        <position position="55"/>
    </location>
</feature>
<evidence type="ECO:0000313" key="5">
    <source>
        <dbReference type="Proteomes" id="UP000712673"/>
    </source>
</evidence>
<dbReference type="EMBL" id="VGLS01000151">
    <property type="protein sequence ID" value="MBM3223494.1"/>
    <property type="molecule type" value="Genomic_DNA"/>
</dbReference>
<proteinExistence type="predicted"/>
<dbReference type="SUPFAM" id="SSF52172">
    <property type="entry name" value="CheY-like"/>
    <property type="match status" value="1"/>
</dbReference>
<name>A0A937W116_UNCTE</name>
<dbReference type="Pfam" id="PF00072">
    <property type="entry name" value="Response_reg"/>
    <property type="match status" value="1"/>
</dbReference>
<evidence type="ECO:0000256" key="2">
    <source>
        <dbReference type="PROSITE-ProRule" id="PRU00169"/>
    </source>
</evidence>
<evidence type="ECO:0000313" key="4">
    <source>
        <dbReference type="EMBL" id="MBM3223494.1"/>
    </source>
</evidence>
<protein>
    <submittedName>
        <fullName evidence="4">Response regulator</fullName>
    </submittedName>
</protein>
<dbReference type="InterPro" id="IPR011006">
    <property type="entry name" value="CheY-like_superfamily"/>
</dbReference>
<dbReference type="PANTHER" id="PTHR44591">
    <property type="entry name" value="STRESS RESPONSE REGULATOR PROTEIN 1"/>
    <property type="match status" value="1"/>
</dbReference>
<dbReference type="InterPro" id="IPR001789">
    <property type="entry name" value="Sig_transdc_resp-reg_receiver"/>
</dbReference>
<dbReference type="SMART" id="SM00448">
    <property type="entry name" value="REC"/>
    <property type="match status" value="1"/>
</dbReference>
<comment type="caution">
    <text evidence="4">The sequence shown here is derived from an EMBL/GenBank/DDBJ whole genome shotgun (WGS) entry which is preliminary data.</text>
</comment>
<dbReference type="PANTHER" id="PTHR44591:SF22">
    <property type="entry name" value="CHEY SUBFAMILY"/>
    <property type="match status" value="1"/>
</dbReference>
<accession>A0A937W116</accession>
<dbReference type="PROSITE" id="PS50110">
    <property type="entry name" value="RESPONSE_REGULATORY"/>
    <property type="match status" value="1"/>
</dbReference>
<reference evidence="4" key="1">
    <citation type="submission" date="2019-03" db="EMBL/GenBank/DDBJ databases">
        <title>Lake Tanganyika Metagenome-Assembled Genomes (MAGs).</title>
        <authorList>
            <person name="Tran P."/>
        </authorList>
    </citation>
    <scope>NUCLEOTIDE SEQUENCE</scope>
    <source>
        <strain evidence="4">K_DeepCast_65m_m2_066</strain>
    </source>
</reference>
<feature type="domain" description="Response regulatory" evidence="3">
    <location>
        <begin position="5"/>
        <end position="122"/>
    </location>
</feature>
<organism evidence="4 5">
    <name type="scientific">Tectimicrobiota bacterium</name>
    <dbReference type="NCBI Taxonomy" id="2528274"/>
    <lineage>
        <taxon>Bacteria</taxon>
        <taxon>Pseudomonadati</taxon>
        <taxon>Nitrospinota/Tectimicrobiota group</taxon>
        <taxon>Candidatus Tectimicrobiota</taxon>
    </lineage>
</organism>
<dbReference type="CDD" id="cd17552">
    <property type="entry name" value="REC_RR468-like"/>
    <property type="match status" value="1"/>
</dbReference>